<sequence>MTDDRCAGHNSEFLIRWLGRASDKTDVAITHAHTLDVIGGKQYQFVLHAPDQVMRPYAVPIERSGEQFAFVVYAASTMEPVTTPIANLTYEAPIQLAAQIAAPLMAQLRSASVTTTAEVWRRQIAAQQLLLALMDANIVDITEAGAEAAVRSTINDLHRHFREPITVGELMRRAGVGRWQYSTLFRRFTGLSPLEYVNAIRLEHARKLLSQTDDPLREIARGVGFRDEYYFSRRFTRFMGVSPKEYRQLNRRHSERIRFAGPPVPEAPCRIIASSGTVGDLLRLGIRPLAAPLAIVRNQVCFTDELNGIVDLGIMPDWTLCSGLQPDLAIFDTEGDQWLVQLGELCTAVCFENFIPPDERLTGIGSLTNRADEAANWIAAHEQALQQMWNTIGIQSGETAAAFVLIDRDIYVMAGQGIAATLYRSGGFVPCPKIARMIEAGVGFRRITLDEVSDYAADRFVLMFHPDDYHAEASPVRLVLQQEEWHRHTVRVHWLHDHWNFDDAWTRQLLIDALPELLRVSIPASM</sequence>
<dbReference type="Gene3D" id="1.10.10.60">
    <property type="entry name" value="Homeodomain-like"/>
    <property type="match status" value="2"/>
</dbReference>
<dbReference type="InterPro" id="IPR020449">
    <property type="entry name" value="Tscrpt_reg_AraC-type_HTH"/>
</dbReference>
<dbReference type="SUPFAM" id="SSF46689">
    <property type="entry name" value="Homeodomain-like"/>
    <property type="match status" value="2"/>
</dbReference>
<dbReference type="EMBL" id="JBHUEH010000032">
    <property type="protein sequence ID" value="MFD1887905.1"/>
    <property type="molecule type" value="Genomic_DNA"/>
</dbReference>
<name>A0ABW4RNR1_9BACL</name>
<dbReference type="PANTHER" id="PTHR46796">
    <property type="entry name" value="HTH-TYPE TRANSCRIPTIONAL ACTIVATOR RHAS-RELATED"/>
    <property type="match status" value="1"/>
</dbReference>
<dbReference type="InterPro" id="IPR018060">
    <property type="entry name" value="HTH_AraC"/>
</dbReference>
<dbReference type="PROSITE" id="PS01124">
    <property type="entry name" value="HTH_ARAC_FAMILY_2"/>
    <property type="match status" value="1"/>
</dbReference>
<dbReference type="SMART" id="SM00342">
    <property type="entry name" value="HTH_ARAC"/>
    <property type="match status" value="1"/>
</dbReference>
<protein>
    <submittedName>
        <fullName evidence="5">AraC family transcriptional regulator</fullName>
    </submittedName>
</protein>
<evidence type="ECO:0000313" key="5">
    <source>
        <dbReference type="EMBL" id="MFD1887905.1"/>
    </source>
</evidence>
<proteinExistence type="predicted"/>
<feature type="domain" description="HTH araC/xylS-type" evidence="4">
    <location>
        <begin position="151"/>
        <end position="249"/>
    </location>
</feature>
<organism evidence="5 6">
    <name type="scientific">Paenibacillus wenxiniae</name>
    <dbReference type="NCBI Taxonomy" id="1636843"/>
    <lineage>
        <taxon>Bacteria</taxon>
        <taxon>Bacillati</taxon>
        <taxon>Bacillota</taxon>
        <taxon>Bacilli</taxon>
        <taxon>Bacillales</taxon>
        <taxon>Paenibacillaceae</taxon>
        <taxon>Paenibacillus</taxon>
    </lineage>
</organism>
<dbReference type="RefSeq" id="WP_347323809.1">
    <property type="nucleotide sequence ID" value="NZ_JBCGUH010000002.1"/>
</dbReference>
<dbReference type="PRINTS" id="PR00032">
    <property type="entry name" value="HTHARAC"/>
</dbReference>
<keyword evidence="1" id="KW-0805">Transcription regulation</keyword>
<dbReference type="PROSITE" id="PS00041">
    <property type="entry name" value="HTH_ARAC_FAMILY_1"/>
    <property type="match status" value="1"/>
</dbReference>
<keyword evidence="3" id="KW-0804">Transcription</keyword>
<dbReference type="Pfam" id="PF12833">
    <property type="entry name" value="HTH_18"/>
    <property type="match status" value="1"/>
</dbReference>
<dbReference type="InterPro" id="IPR050204">
    <property type="entry name" value="AraC_XylS_family_regulators"/>
</dbReference>
<evidence type="ECO:0000259" key="4">
    <source>
        <dbReference type="PROSITE" id="PS01124"/>
    </source>
</evidence>
<dbReference type="InterPro" id="IPR018062">
    <property type="entry name" value="HTH_AraC-typ_CS"/>
</dbReference>
<gene>
    <name evidence="5" type="ORF">ACFSC9_20705</name>
</gene>
<keyword evidence="6" id="KW-1185">Reference proteome</keyword>
<dbReference type="InterPro" id="IPR009057">
    <property type="entry name" value="Homeodomain-like_sf"/>
</dbReference>
<evidence type="ECO:0000256" key="2">
    <source>
        <dbReference type="ARBA" id="ARBA00023125"/>
    </source>
</evidence>
<evidence type="ECO:0000256" key="3">
    <source>
        <dbReference type="ARBA" id="ARBA00023163"/>
    </source>
</evidence>
<dbReference type="Proteomes" id="UP001597233">
    <property type="component" value="Unassembled WGS sequence"/>
</dbReference>
<evidence type="ECO:0000256" key="1">
    <source>
        <dbReference type="ARBA" id="ARBA00023015"/>
    </source>
</evidence>
<reference evidence="6" key="1">
    <citation type="journal article" date="2019" name="Int. J. Syst. Evol. Microbiol.">
        <title>The Global Catalogue of Microorganisms (GCM) 10K type strain sequencing project: providing services to taxonomists for standard genome sequencing and annotation.</title>
        <authorList>
            <consortium name="The Broad Institute Genomics Platform"/>
            <consortium name="The Broad Institute Genome Sequencing Center for Infectious Disease"/>
            <person name="Wu L."/>
            <person name="Ma J."/>
        </authorList>
    </citation>
    <scope>NUCLEOTIDE SEQUENCE [LARGE SCALE GENOMIC DNA]</scope>
    <source>
        <strain evidence="6">CCUG 54950</strain>
    </source>
</reference>
<evidence type="ECO:0000313" key="6">
    <source>
        <dbReference type="Proteomes" id="UP001597233"/>
    </source>
</evidence>
<dbReference type="Gene3D" id="3.40.50.1980">
    <property type="entry name" value="Nitrogenase molybdenum iron protein domain"/>
    <property type="match status" value="1"/>
</dbReference>
<keyword evidence="2" id="KW-0238">DNA-binding</keyword>
<comment type="caution">
    <text evidence="5">The sequence shown here is derived from an EMBL/GenBank/DDBJ whole genome shotgun (WGS) entry which is preliminary data.</text>
</comment>
<dbReference type="SUPFAM" id="SSF53807">
    <property type="entry name" value="Helical backbone' metal receptor"/>
    <property type="match status" value="1"/>
</dbReference>
<accession>A0ABW4RNR1</accession>